<evidence type="ECO:0000256" key="1">
    <source>
        <dbReference type="ARBA" id="ARBA00001971"/>
    </source>
</evidence>
<keyword evidence="5 7" id="KW-0503">Monooxygenase</keyword>
<organism evidence="10">
    <name type="scientific">Enterobius vermicularis</name>
    <name type="common">Human pinworm</name>
    <dbReference type="NCBI Taxonomy" id="51028"/>
    <lineage>
        <taxon>Eukaryota</taxon>
        <taxon>Metazoa</taxon>
        <taxon>Ecdysozoa</taxon>
        <taxon>Nematoda</taxon>
        <taxon>Chromadorea</taxon>
        <taxon>Rhabditida</taxon>
        <taxon>Spirurina</taxon>
        <taxon>Oxyuridomorpha</taxon>
        <taxon>Oxyuroidea</taxon>
        <taxon>Oxyuridae</taxon>
        <taxon>Enterobius</taxon>
    </lineage>
</organism>
<keyword evidence="3 6" id="KW-0349">Heme</keyword>
<dbReference type="SUPFAM" id="SSF48264">
    <property type="entry name" value="Cytochrome P450"/>
    <property type="match status" value="1"/>
</dbReference>
<evidence type="ECO:0000256" key="5">
    <source>
        <dbReference type="ARBA" id="ARBA00023033"/>
    </source>
</evidence>
<reference evidence="10" key="1">
    <citation type="submission" date="2016-04" db="UniProtKB">
        <authorList>
            <consortium name="WormBaseParasite"/>
        </authorList>
    </citation>
    <scope>IDENTIFICATION</scope>
</reference>
<dbReference type="Pfam" id="PF00067">
    <property type="entry name" value="p450"/>
    <property type="match status" value="1"/>
</dbReference>
<dbReference type="PROSITE" id="PS00086">
    <property type="entry name" value="CYTOCHROME_P450"/>
    <property type="match status" value="1"/>
</dbReference>
<dbReference type="InterPro" id="IPR017972">
    <property type="entry name" value="Cyt_P450_CS"/>
</dbReference>
<comment type="similarity">
    <text evidence="2 7">Belongs to the cytochrome P450 family.</text>
</comment>
<dbReference type="AlphaFoldDB" id="A0A158Q9Z1"/>
<comment type="cofactor">
    <cofactor evidence="1 6">
        <name>heme</name>
        <dbReference type="ChEBI" id="CHEBI:30413"/>
    </cofactor>
</comment>
<dbReference type="PANTHER" id="PTHR24291">
    <property type="entry name" value="CYTOCHROME P450 FAMILY 4"/>
    <property type="match status" value="1"/>
</dbReference>
<dbReference type="STRING" id="51028.A0A158Q9Z1"/>
<dbReference type="GO" id="GO:0020037">
    <property type="term" value="F:heme binding"/>
    <property type="evidence" value="ECO:0007669"/>
    <property type="project" value="InterPro"/>
</dbReference>
<evidence type="ECO:0000256" key="4">
    <source>
        <dbReference type="ARBA" id="ARBA00023004"/>
    </source>
</evidence>
<reference evidence="8 9" key="2">
    <citation type="submission" date="2018-10" db="EMBL/GenBank/DDBJ databases">
        <authorList>
            <consortium name="Pathogen Informatics"/>
        </authorList>
    </citation>
    <scope>NUCLEOTIDE SEQUENCE [LARGE SCALE GENOMIC DNA]</scope>
</reference>
<accession>A0A158Q9Z1</accession>
<gene>
    <name evidence="8" type="ORF">EVEC_LOCUS3315</name>
</gene>
<evidence type="ECO:0000256" key="7">
    <source>
        <dbReference type="RuleBase" id="RU000461"/>
    </source>
</evidence>
<dbReference type="InterPro" id="IPR050196">
    <property type="entry name" value="Cytochrome_P450_Monoox"/>
</dbReference>
<sequence length="509" mass="59153">METYRFMKHIYDHVSKMPGPKSLPIFGNCLSLSGNEVEFTYQMEYYFRKYAYKTECGLVRFWIGPFPLVFLTRPLSVKAILENPNLNEKPNEYEFLKGMWGDGLITSSGQKWHTRRKMLTPAFHPTVIQNYNKSFNKHAKVLMGLLDEYADKGETFDLLPYLRRYSLDIMADCFIDIYKVYIVFIVLIVDTTLGVQINAQKGENLEYYEGVTRTFELVFKTLRYPWLRIKPIANLLGHTQRLEKYSAITRQLPRKVVIERKKEYDSMKEKPTFEEVSSGKRSRKSFLDLLLSLQEEYNLTVDDICEEVETIFVAAHDNVSSSIGFALSILGNKPEVQNKIYEELHSVLGDEEREITSDDLANLVYLDRCMKEMMRLYMPVVIIARRVTEDVKIGEYTIPAGVTACISPFSVARDPKEWENPDAYNPDNFSPENVAKRDPFAYIPFSAGIRNCLGKQFALTEEKMALAHLLHRYEFHSLLTEEQNRALPEITLKPSRGFPMRITRRKKTN</sequence>
<evidence type="ECO:0000256" key="6">
    <source>
        <dbReference type="PIRSR" id="PIRSR602401-1"/>
    </source>
</evidence>
<dbReference type="PRINTS" id="PR00385">
    <property type="entry name" value="P450"/>
</dbReference>
<evidence type="ECO:0000313" key="10">
    <source>
        <dbReference type="WBParaSite" id="EVEC_0000360701-mRNA-1"/>
    </source>
</evidence>
<dbReference type="InterPro" id="IPR002401">
    <property type="entry name" value="Cyt_P450_E_grp-I"/>
</dbReference>
<evidence type="ECO:0000256" key="3">
    <source>
        <dbReference type="ARBA" id="ARBA00022617"/>
    </source>
</evidence>
<dbReference type="OrthoDB" id="1470350at2759"/>
<dbReference type="PANTHER" id="PTHR24291:SF146">
    <property type="entry name" value="CYTOCHROME P450"/>
    <property type="match status" value="1"/>
</dbReference>
<keyword evidence="9" id="KW-1185">Reference proteome</keyword>
<dbReference type="GO" id="GO:0004497">
    <property type="term" value="F:monooxygenase activity"/>
    <property type="evidence" value="ECO:0007669"/>
    <property type="project" value="UniProtKB-KW"/>
</dbReference>
<evidence type="ECO:0000313" key="9">
    <source>
        <dbReference type="Proteomes" id="UP000274131"/>
    </source>
</evidence>
<dbReference type="GO" id="GO:0005506">
    <property type="term" value="F:iron ion binding"/>
    <property type="evidence" value="ECO:0007669"/>
    <property type="project" value="InterPro"/>
</dbReference>
<dbReference type="EMBL" id="UXUI01007561">
    <property type="protein sequence ID" value="VDD88172.1"/>
    <property type="molecule type" value="Genomic_DNA"/>
</dbReference>
<proteinExistence type="inferred from homology"/>
<keyword evidence="4 6" id="KW-0408">Iron</keyword>
<evidence type="ECO:0000313" key="8">
    <source>
        <dbReference type="EMBL" id="VDD88172.1"/>
    </source>
</evidence>
<dbReference type="InterPro" id="IPR001128">
    <property type="entry name" value="Cyt_P450"/>
</dbReference>
<dbReference type="CDD" id="cd20628">
    <property type="entry name" value="CYP4"/>
    <property type="match status" value="1"/>
</dbReference>
<dbReference type="PRINTS" id="PR00463">
    <property type="entry name" value="EP450I"/>
</dbReference>
<dbReference type="GO" id="GO:0016705">
    <property type="term" value="F:oxidoreductase activity, acting on paired donors, with incorporation or reduction of molecular oxygen"/>
    <property type="evidence" value="ECO:0007669"/>
    <property type="project" value="InterPro"/>
</dbReference>
<dbReference type="InterPro" id="IPR036396">
    <property type="entry name" value="Cyt_P450_sf"/>
</dbReference>
<feature type="binding site" description="axial binding residue" evidence="6">
    <location>
        <position position="452"/>
    </location>
    <ligand>
        <name>heme</name>
        <dbReference type="ChEBI" id="CHEBI:30413"/>
    </ligand>
    <ligandPart>
        <name>Fe</name>
        <dbReference type="ChEBI" id="CHEBI:18248"/>
    </ligandPart>
</feature>
<name>A0A158Q9Z1_ENTVE</name>
<evidence type="ECO:0000256" key="2">
    <source>
        <dbReference type="ARBA" id="ARBA00010617"/>
    </source>
</evidence>
<dbReference type="WBParaSite" id="EVEC_0000360701-mRNA-1">
    <property type="protein sequence ID" value="EVEC_0000360701-mRNA-1"/>
    <property type="gene ID" value="EVEC_0000360701"/>
</dbReference>
<protein>
    <submittedName>
        <fullName evidence="10">Cytochrome P450</fullName>
    </submittedName>
</protein>
<dbReference type="Gene3D" id="1.10.630.10">
    <property type="entry name" value="Cytochrome P450"/>
    <property type="match status" value="1"/>
</dbReference>
<dbReference type="Proteomes" id="UP000274131">
    <property type="component" value="Unassembled WGS sequence"/>
</dbReference>
<keyword evidence="7" id="KW-0560">Oxidoreductase</keyword>
<keyword evidence="6 7" id="KW-0479">Metal-binding</keyword>